<protein>
    <submittedName>
        <fullName evidence="1">Uncharacterized protein</fullName>
    </submittedName>
</protein>
<name>A0A133URT0_9EURY</name>
<keyword evidence="2" id="KW-1185">Reference proteome</keyword>
<accession>A0A133URT0</accession>
<gene>
    <name evidence="1" type="ORF">AKJ38_02290</name>
</gene>
<proteinExistence type="predicted"/>
<evidence type="ECO:0000313" key="2">
    <source>
        <dbReference type="Proteomes" id="UP000070414"/>
    </source>
</evidence>
<dbReference type="AlphaFoldDB" id="A0A133URT0"/>
<comment type="caution">
    <text evidence="1">The sequence shown here is derived from an EMBL/GenBank/DDBJ whole genome shotgun (WGS) entry which is preliminary data.</text>
</comment>
<sequence>MRSVEYEKDDIELTSMVRSAFRAIERLEIVGRVVVEGENTPLVEFNAWKTWDSVVKPMKVALDYSCVVVGYESASSGGIRYRIVPNDSKEVEVHPERKKDFEVANLKTLKRRRDWVGVIQLKPSMRKIVSDHKSESEAKRWLLGRIKDLSSRESCDDEKVATASVARRTAGYREISVPLGAERIFYCKNCRRSLLDGPERTACKLAGHSMLGENDTELLRAGNEMFFRTGGFTGRLVQNTSTKVVHALAIDEVFCSAECGDFSEGVDLDEGRLCKQCRRKIVE</sequence>
<organism evidence="1 2">
    <name type="scientific">candidate division MSBL1 archaeon SCGC-AAA259I14</name>
    <dbReference type="NCBI Taxonomy" id="1698268"/>
    <lineage>
        <taxon>Archaea</taxon>
        <taxon>Methanobacteriati</taxon>
        <taxon>Methanobacteriota</taxon>
        <taxon>candidate division MSBL1</taxon>
    </lineage>
</organism>
<evidence type="ECO:0000313" key="1">
    <source>
        <dbReference type="EMBL" id="KXA96944.1"/>
    </source>
</evidence>
<reference evidence="1 2" key="1">
    <citation type="journal article" date="2016" name="Sci. Rep.">
        <title>Metabolic traits of an uncultured archaeal lineage -MSBL1- from brine pools of the Red Sea.</title>
        <authorList>
            <person name="Mwirichia R."/>
            <person name="Alam I."/>
            <person name="Rashid M."/>
            <person name="Vinu M."/>
            <person name="Ba-Alawi W."/>
            <person name="Anthony Kamau A."/>
            <person name="Kamanda Ngugi D."/>
            <person name="Goker M."/>
            <person name="Klenk H.P."/>
            <person name="Bajic V."/>
            <person name="Stingl U."/>
        </authorList>
    </citation>
    <scope>NUCLEOTIDE SEQUENCE [LARGE SCALE GENOMIC DNA]</scope>
    <source>
        <strain evidence="1">SCGC-AAA259I14</strain>
    </source>
</reference>
<dbReference type="EMBL" id="LHXS01000034">
    <property type="protein sequence ID" value="KXA96944.1"/>
    <property type="molecule type" value="Genomic_DNA"/>
</dbReference>
<dbReference type="Proteomes" id="UP000070414">
    <property type="component" value="Unassembled WGS sequence"/>
</dbReference>